<dbReference type="EMBL" id="JBHSFI010000006">
    <property type="protein sequence ID" value="MFC4630782.1"/>
    <property type="molecule type" value="Genomic_DNA"/>
</dbReference>
<proteinExistence type="predicted"/>
<dbReference type="PANTHER" id="PTHR34605">
    <property type="entry name" value="PHAGE_INTEGRASE DOMAIN-CONTAINING PROTEIN"/>
    <property type="match status" value="1"/>
</dbReference>
<evidence type="ECO:0000259" key="3">
    <source>
        <dbReference type="PROSITE" id="PS51898"/>
    </source>
</evidence>
<dbReference type="Gene3D" id="1.10.443.10">
    <property type="entry name" value="Intergrase catalytic core"/>
    <property type="match status" value="1"/>
</dbReference>
<dbReference type="InterPro" id="IPR011010">
    <property type="entry name" value="DNA_brk_join_enz"/>
</dbReference>
<keyword evidence="2" id="KW-0233">DNA recombination</keyword>
<accession>A0ABV9HKL0</accession>
<organism evidence="4 5">
    <name type="scientific">Promicromonospora alba</name>
    <dbReference type="NCBI Taxonomy" id="1616110"/>
    <lineage>
        <taxon>Bacteria</taxon>
        <taxon>Bacillati</taxon>
        <taxon>Actinomycetota</taxon>
        <taxon>Actinomycetes</taxon>
        <taxon>Micrococcales</taxon>
        <taxon>Promicromonosporaceae</taxon>
        <taxon>Promicromonospora</taxon>
    </lineage>
</organism>
<reference evidence="5" key="1">
    <citation type="journal article" date="2019" name="Int. J. Syst. Evol. Microbiol.">
        <title>The Global Catalogue of Microorganisms (GCM) 10K type strain sequencing project: providing services to taxonomists for standard genome sequencing and annotation.</title>
        <authorList>
            <consortium name="The Broad Institute Genomics Platform"/>
            <consortium name="The Broad Institute Genome Sequencing Center for Infectious Disease"/>
            <person name="Wu L."/>
            <person name="Ma J."/>
        </authorList>
    </citation>
    <scope>NUCLEOTIDE SEQUENCE [LARGE SCALE GENOMIC DNA]</scope>
    <source>
        <strain evidence="5">CCUG 42722</strain>
    </source>
</reference>
<evidence type="ECO:0000256" key="2">
    <source>
        <dbReference type="ARBA" id="ARBA00023172"/>
    </source>
</evidence>
<dbReference type="CDD" id="cd00799">
    <property type="entry name" value="INT_Cre_C"/>
    <property type="match status" value="1"/>
</dbReference>
<protein>
    <submittedName>
        <fullName evidence="4">Site-specific integrase</fullName>
    </submittedName>
</protein>
<dbReference type="InterPro" id="IPR052925">
    <property type="entry name" value="Phage_Integrase-like_Recomb"/>
</dbReference>
<dbReference type="SUPFAM" id="SSF47823">
    <property type="entry name" value="lambda integrase-like, N-terminal domain"/>
    <property type="match status" value="1"/>
</dbReference>
<gene>
    <name evidence="4" type="ORF">ACFO6V_21225</name>
</gene>
<dbReference type="InterPro" id="IPR013762">
    <property type="entry name" value="Integrase-like_cat_sf"/>
</dbReference>
<keyword evidence="1" id="KW-0238">DNA-binding</keyword>
<keyword evidence="5" id="KW-1185">Reference proteome</keyword>
<dbReference type="Pfam" id="PF00589">
    <property type="entry name" value="Phage_integrase"/>
    <property type="match status" value="1"/>
</dbReference>
<feature type="domain" description="Tyr recombinase" evidence="3">
    <location>
        <begin position="130"/>
        <end position="328"/>
    </location>
</feature>
<name>A0ABV9HKL0_9MICO</name>
<dbReference type="Proteomes" id="UP001596011">
    <property type="component" value="Unassembled WGS sequence"/>
</dbReference>
<dbReference type="SUPFAM" id="SSF56349">
    <property type="entry name" value="DNA breaking-rejoining enzymes"/>
    <property type="match status" value="1"/>
</dbReference>
<dbReference type="InterPro" id="IPR002104">
    <property type="entry name" value="Integrase_catalytic"/>
</dbReference>
<comment type="caution">
    <text evidence="4">The sequence shown here is derived from an EMBL/GenBank/DDBJ whole genome shotgun (WGS) entry which is preliminary data.</text>
</comment>
<evidence type="ECO:0000256" key="1">
    <source>
        <dbReference type="ARBA" id="ARBA00023125"/>
    </source>
</evidence>
<evidence type="ECO:0000313" key="4">
    <source>
        <dbReference type="EMBL" id="MFC4630782.1"/>
    </source>
</evidence>
<dbReference type="PROSITE" id="PS51898">
    <property type="entry name" value="TYR_RECOMBINASE"/>
    <property type="match status" value="1"/>
</dbReference>
<evidence type="ECO:0000313" key="5">
    <source>
        <dbReference type="Proteomes" id="UP001596011"/>
    </source>
</evidence>
<dbReference type="RefSeq" id="WP_377138995.1">
    <property type="nucleotide sequence ID" value="NZ_JBHSFI010000006.1"/>
</dbReference>
<dbReference type="InterPro" id="IPR010998">
    <property type="entry name" value="Integrase_recombinase_N"/>
</dbReference>
<sequence length="331" mass="35140">MTTSLTRVPTQPGQRFSLPGITAADAARVVAAIAAERAPSTLILYASAWRMFTKWCATRGLVAFPADPATVCAYLAERAEQGLSIGTINVACAAIGYEHQRAGLPDPITDAMVGRVRRGLRRIVGVAPRRQARPLVGEEVRQIVARIDPGTAAGARDRALILIGFASALRRSELAALTLADVEFRLGGVVLTVRRSKADQDGEGQIVAVAAGEHTSTDPVAALRTWIAARGTRPGRVFTRMRYPDHTTTDPIGGHTVARIIRTRAEAAGIPGERVTGHSLRAGHATTAALAGAPLDRIAAQTRHRDVSTLVEHYIRPIDALANTSSRALGL</sequence>
<dbReference type="Gene3D" id="1.10.150.130">
    <property type="match status" value="1"/>
</dbReference>
<dbReference type="PANTHER" id="PTHR34605:SF4">
    <property type="entry name" value="DNA ADENINE METHYLTRANSFERASE"/>
    <property type="match status" value="1"/>
</dbReference>